<organism evidence="1">
    <name type="scientific">hydrothermal vent metagenome</name>
    <dbReference type="NCBI Taxonomy" id="652676"/>
    <lineage>
        <taxon>unclassified sequences</taxon>
        <taxon>metagenomes</taxon>
        <taxon>ecological metagenomes</taxon>
    </lineage>
</organism>
<name>A0A1W1E4B4_9ZZZZ</name>
<dbReference type="EMBL" id="FPHZ01000180">
    <property type="protein sequence ID" value="SFV88795.1"/>
    <property type="molecule type" value="Genomic_DNA"/>
</dbReference>
<evidence type="ECO:0000313" key="1">
    <source>
        <dbReference type="EMBL" id="SFV88795.1"/>
    </source>
</evidence>
<dbReference type="AlphaFoldDB" id="A0A1W1E4B4"/>
<sequence>MISKIQFLPIEKNVQLVIFLNLILAELRQGLKNRQVNALFSASLRGKTRIFDDYTIYKK</sequence>
<protein>
    <submittedName>
        <fullName evidence="1">Uncharacterized protein</fullName>
    </submittedName>
</protein>
<proteinExistence type="predicted"/>
<accession>A0A1W1E4B4</accession>
<reference evidence="1" key="1">
    <citation type="submission" date="2016-10" db="EMBL/GenBank/DDBJ databases">
        <authorList>
            <person name="de Groot N.N."/>
        </authorList>
    </citation>
    <scope>NUCLEOTIDE SEQUENCE</scope>
</reference>
<gene>
    <name evidence="1" type="ORF">MNB_SUP05-SYMBIONT-5-1408</name>
</gene>